<proteinExistence type="predicted"/>
<evidence type="ECO:0000313" key="2">
    <source>
        <dbReference type="Proteomes" id="UP000286288"/>
    </source>
</evidence>
<accession>A0A415EUX7</accession>
<sequence>MSVKNLYVFIDYRFLIKSFKSLEQMKKVRIINIRTEESEEYWRKWILGEVFLFSRAILFVCLVYHSHFKIDTFFLLSEEISFIP</sequence>
<dbReference type="AlphaFoldDB" id="A0A415EUX7"/>
<comment type="caution">
    <text evidence="1">The sequence shown here is derived from an EMBL/GenBank/DDBJ whole genome shotgun (WGS) entry which is preliminary data.</text>
</comment>
<gene>
    <name evidence="1" type="ORF">DW084_05640</name>
</gene>
<name>A0A415EUX7_ENTCA</name>
<dbReference type="Proteomes" id="UP000286288">
    <property type="component" value="Unassembled WGS sequence"/>
</dbReference>
<organism evidence="1 2">
    <name type="scientific">Enterococcus casseliflavus</name>
    <name type="common">Enterococcus flavescens</name>
    <dbReference type="NCBI Taxonomy" id="37734"/>
    <lineage>
        <taxon>Bacteria</taxon>
        <taxon>Bacillati</taxon>
        <taxon>Bacillota</taxon>
        <taxon>Bacilli</taxon>
        <taxon>Lactobacillales</taxon>
        <taxon>Enterococcaceae</taxon>
        <taxon>Enterococcus</taxon>
    </lineage>
</organism>
<protein>
    <submittedName>
        <fullName evidence="1">Uncharacterized protein</fullName>
    </submittedName>
</protein>
<reference evidence="1 2" key="1">
    <citation type="submission" date="2018-08" db="EMBL/GenBank/DDBJ databases">
        <title>A genome reference for cultivated species of the human gut microbiota.</title>
        <authorList>
            <person name="Zou Y."/>
            <person name="Xue W."/>
            <person name="Luo G."/>
        </authorList>
    </citation>
    <scope>NUCLEOTIDE SEQUENCE [LARGE SCALE GENOMIC DNA]</scope>
    <source>
        <strain evidence="1 2">AF48-16</strain>
    </source>
</reference>
<dbReference type="EMBL" id="QRMZ01000006">
    <property type="protein sequence ID" value="RHK07099.1"/>
    <property type="molecule type" value="Genomic_DNA"/>
</dbReference>
<evidence type="ECO:0000313" key="1">
    <source>
        <dbReference type="EMBL" id="RHK07099.1"/>
    </source>
</evidence>